<reference evidence="2" key="1">
    <citation type="journal article" date="2014" name="Front. Microbiol.">
        <title>High frequency of phylogenetically diverse reductive dehalogenase-homologous genes in deep subseafloor sedimentary metagenomes.</title>
        <authorList>
            <person name="Kawai M."/>
            <person name="Futagami T."/>
            <person name="Toyoda A."/>
            <person name="Takaki Y."/>
            <person name="Nishi S."/>
            <person name="Hori S."/>
            <person name="Arai W."/>
            <person name="Tsubouchi T."/>
            <person name="Morono Y."/>
            <person name="Uchiyama I."/>
            <person name="Ito T."/>
            <person name="Fujiyama A."/>
            <person name="Inagaki F."/>
            <person name="Takami H."/>
        </authorList>
    </citation>
    <scope>NUCLEOTIDE SEQUENCE</scope>
    <source>
        <strain evidence="2">Expedition CK06-06</strain>
    </source>
</reference>
<proteinExistence type="predicted"/>
<gene>
    <name evidence="2" type="ORF">S01H1_47061</name>
</gene>
<evidence type="ECO:0000313" key="2">
    <source>
        <dbReference type="EMBL" id="GAG18606.1"/>
    </source>
</evidence>
<dbReference type="InterPro" id="IPR000863">
    <property type="entry name" value="Sulfotransferase_dom"/>
</dbReference>
<protein>
    <recommendedName>
        <fullName evidence="1">Sulfotransferase domain-containing protein</fullName>
    </recommendedName>
</protein>
<dbReference type="EMBL" id="BARS01030162">
    <property type="protein sequence ID" value="GAG18606.1"/>
    <property type="molecule type" value="Genomic_DNA"/>
</dbReference>
<dbReference type="PANTHER" id="PTHR10704">
    <property type="entry name" value="CARBOHYDRATE SULFOTRANSFERASE"/>
    <property type="match status" value="1"/>
</dbReference>
<feature type="non-terminal residue" evidence="2">
    <location>
        <position position="1"/>
    </location>
</feature>
<dbReference type="InterPro" id="IPR027417">
    <property type="entry name" value="P-loop_NTPase"/>
</dbReference>
<comment type="caution">
    <text evidence="2">The sequence shown here is derived from an EMBL/GenBank/DDBJ whole genome shotgun (WGS) entry which is preliminary data.</text>
</comment>
<feature type="domain" description="Sulfotransferase" evidence="1">
    <location>
        <begin position="4"/>
        <end position="91"/>
    </location>
</feature>
<dbReference type="GO" id="GO:0001517">
    <property type="term" value="F:N-acetylglucosamine 6-O-sulfotransferase activity"/>
    <property type="evidence" value="ECO:0007669"/>
    <property type="project" value="TreeGrafter"/>
</dbReference>
<organism evidence="2">
    <name type="scientific">marine sediment metagenome</name>
    <dbReference type="NCBI Taxonomy" id="412755"/>
    <lineage>
        <taxon>unclassified sequences</taxon>
        <taxon>metagenomes</taxon>
        <taxon>ecological metagenomes</taxon>
    </lineage>
</organism>
<accession>X0X0S5</accession>
<dbReference type="AlphaFoldDB" id="X0X0S5"/>
<dbReference type="GO" id="GO:0006044">
    <property type="term" value="P:N-acetylglucosamine metabolic process"/>
    <property type="evidence" value="ECO:0007669"/>
    <property type="project" value="TreeGrafter"/>
</dbReference>
<evidence type="ECO:0000259" key="1">
    <source>
        <dbReference type="Pfam" id="PF00685"/>
    </source>
</evidence>
<dbReference type="Pfam" id="PF00685">
    <property type="entry name" value="Sulfotransfer_1"/>
    <property type="match status" value="1"/>
</dbReference>
<sequence>NSKMIGIRHEDISLEPTRWFKKLYAQLGIKFSPKMETKIKEFTNDTNPTDPTNNEAHVLRRNSKENIKRWKKVLSYHEIEKIREITENLAKRYYLDEDW</sequence>
<name>X0X0S5_9ZZZZ</name>
<dbReference type="Gene3D" id="3.40.50.300">
    <property type="entry name" value="P-loop containing nucleotide triphosphate hydrolases"/>
    <property type="match status" value="1"/>
</dbReference>
<dbReference type="GO" id="GO:0006790">
    <property type="term" value="P:sulfur compound metabolic process"/>
    <property type="evidence" value="ECO:0007669"/>
    <property type="project" value="TreeGrafter"/>
</dbReference>
<dbReference type="SUPFAM" id="SSF52540">
    <property type="entry name" value="P-loop containing nucleoside triphosphate hydrolases"/>
    <property type="match status" value="1"/>
</dbReference>
<dbReference type="InterPro" id="IPR051135">
    <property type="entry name" value="Gal/GlcNAc/GalNAc_ST"/>
</dbReference>
<dbReference type="PANTHER" id="PTHR10704:SF44">
    <property type="entry name" value="LD35051P-RELATED"/>
    <property type="match status" value="1"/>
</dbReference>